<dbReference type="InterPro" id="IPR005162">
    <property type="entry name" value="Retrotrans_gag_dom"/>
</dbReference>
<evidence type="ECO:0000256" key="1">
    <source>
        <dbReference type="SAM" id="MobiDB-lite"/>
    </source>
</evidence>
<dbReference type="PANTHER" id="PTHR37610:SF55">
    <property type="entry name" value="RETROTRANSPOSON COPIA-LIKE N-TERMINAL DOMAIN-CONTAINING PROTEIN"/>
    <property type="match status" value="1"/>
</dbReference>
<evidence type="ECO:0000313" key="4">
    <source>
        <dbReference type="EMBL" id="KYP65733.1"/>
    </source>
</evidence>
<proteinExistence type="predicted"/>
<dbReference type="EMBL" id="CM003608">
    <property type="protein sequence ID" value="KYP65733.1"/>
    <property type="molecule type" value="Genomic_DNA"/>
</dbReference>
<dbReference type="EMBL" id="CM003604">
    <property type="protein sequence ID" value="KYP72745.1"/>
    <property type="molecule type" value="Genomic_DNA"/>
</dbReference>
<organism evidence="4 6">
    <name type="scientific">Cajanus cajan</name>
    <name type="common">Pigeon pea</name>
    <name type="synonym">Cajanus indicus</name>
    <dbReference type="NCBI Taxonomy" id="3821"/>
    <lineage>
        <taxon>Eukaryota</taxon>
        <taxon>Viridiplantae</taxon>
        <taxon>Streptophyta</taxon>
        <taxon>Embryophyta</taxon>
        <taxon>Tracheophyta</taxon>
        <taxon>Spermatophyta</taxon>
        <taxon>Magnoliopsida</taxon>
        <taxon>eudicotyledons</taxon>
        <taxon>Gunneridae</taxon>
        <taxon>Pentapetalae</taxon>
        <taxon>rosids</taxon>
        <taxon>fabids</taxon>
        <taxon>Fabales</taxon>
        <taxon>Fabaceae</taxon>
        <taxon>Papilionoideae</taxon>
        <taxon>50 kb inversion clade</taxon>
        <taxon>NPAAA clade</taxon>
        <taxon>indigoferoid/millettioid clade</taxon>
        <taxon>Phaseoleae</taxon>
        <taxon>Cajanus</taxon>
    </lineage>
</organism>
<dbReference type="Proteomes" id="UP000075243">
    <property type="component" value="Chromosome 6"/>
</dbReference>
<accession>A0A151TFD1</accession>
<dbReference type="Gramene" id="C.cajan_05216.t">
    <property type="protein sequence ID" value="C.cajan_05216.t.cds1"/>
    <property type="gene ID" value="C.cajan_05216"/>
</dbReference>
<dbReference type="Gramene" id="C.cajan_11645.t">
    <property type="protein sequence ID" value="C.cajan_11645.t.cds1"/>
    <property type="gene ID" value="C.cajan_11645"/>
</dbReference>
<evidence type="ECO:0000259" key="2">
    <source>
        <dbReference type="Pfam" id="PF03732"/>
    </source>
</evidence>
<evidence type="ECO:0000313" key="6">
    <source>
        <dbReference type="Proteomes" id="UP000075243"/>
    </source>
</evidence>
<evidence type="ECO:0000313" key="5">
    <source>
        <dbReference type="EMBL" id="KYP72745.1"/>
    </source>
</evidence>
<dbReference type="Pfam" id="PF14244">
    <property type="entry name" value="Retrotran_gag_3"/>
    <property type="match status" value="1"/>
</dbReference>
<gene>
    <name evidence="5" type="ORF">KK1_005345</name>
    <name evidence="4" type="ORF">KK1_011995</name>
</gene>
<dbReference type="InterPro" id="IPR029472">
    <property type="entry name" value="Copia-like_N"/>
</dbReference>
<dbReference type="OMA" id="HTEANCY"/>
<feature type="compositionally biased region" description="Low complexity" evidence="1">
    <location>
        <begin position="249"/>
        <end position="267"/>
    </location>
</feature>
<keyword evidence="6" id="KW-1185">Reference proteome</keyword>
<evidence type="ECO:0008006" key="7">
    <source>
        <dbReference type="Google" id="ProtNLM"/>
    </source>
</evidence>
<dbReference type="Proteomes" id="UP000075243">
    <property type="component" value="Chromosome 2"/>
</dbReference>
<dbReference type="Pfam" id="PF03732">
    <property type="entry name" value="Retrotrans_gag"/>
    <property type="match status" value="1"/>
</dbReference>
<feature type="domain" description="Retrotransposon Copia-like N-terminal" evidence="3">
    <location>
        <begin position="20"/>
        <end position="66"/>
    </location>
</feature>
<dbReference type="AlphaFoldDB" id="A0A151TFD1"/>
<feature type="region of interest" description="Disordered" evidence="1">
    <location>
        <begin position="246"/>
        <end position="284"/>
    </location>
</feature>
<name>A0A151TFD1_CAJCA</name>
<reference evidence="4 6" key="1">
    <citation type="journal article" date="2012" name="Nat. Biotechnol.">
        <title>Draft genome sequence of pigeonpea (Cajanus cajan), an orphan legume crop of resource-poor farmers.</title>
        <authorList>
            <person name="Varshney R.K."/>
            <person name="Chen W."/>
            <person name="Li Y."/>
            <person name="Bharti A.K."/>
            <person name="Saxena R.K."/>
            <person name="Schlueter J.A."/>
            <person name="Donoghue M.T."/>
            <person name="Azam S."/>
            <person name="Fan G."/>
            <person name="Whaley A.M."/>
            <person name="Farmer A.D."/>
            <person name="Sheridan J."/>
            <person name="Iwata A."/>
            <person name="Tuteja R."/>
            <person name="Penmetsa R.V."/>
            <person name="Wu W."/>
            <person name="Upadhyaya H.D."/>
            <person name="Yang S.P."/>
            <person name="Shah T."/>
            <person name="Saxena K.B."/>
            <person name="Michael T."/>
            <person name="McCombie W.R."/>
            <person name="Yang B."/>
            <person name="Zhang G."/>
            <person name="Yang H."/>
            <person name="Wang J."/>
            <person name="Spillane C."/>
            <person name="Cook D.R."/>
            <person name="May G.D."/>
            <person name="Xu X."/>
            <person name="Jackson S.A."/>
        </authorList>
    </citation>
    <scope>NUCLEOTIDE SEQUENCE [LARGE SCALE GENOMIC DNA]</scope>
    <source>
        <strain evidence="6">cv. Asha</strain>
    </source>
</reference>
<dbReference type="PANTHER" id="PTHR37610">
    <property type="entry name" value="CCHC-TYPE DOMAIN-CONTAINING PROTEIN"/>
    <property type="match status" value="1"/>
</dbReference>
<feature type="domain" description="Retrotransposon gag" evidence="2">
    <location>
        <begin position="85"/>
        <end position="196"/>
    </location>
</feature>
<protein>
    <recommendedName>
        <fullName evidence="7">Retrotransposon gag domain-containing protein</fullName>
    </recommendedName>
</protein>
<sequence>MEDQSYADFTTNPYNPYYLHPNETPSLVLVTPLLDGKNYHTRARAMRMALMSKHKVKFIDGTLTPPHSSSILFEPWGRCNTMVISWLQHSISEKIVKSILWFDTASDIWQDLKARFSQGDVFRVAQLQEDLYKFHQGSLDVTEYFTQLKEMWDEIDNLRPLSRCKCSIACSCGAVDSSYKYREQDAVIRFLRGLNDQYTHVRSQIMLMDPLPSLSKTFSLVGQQERHLNQSAIHDDTKVLAATSFGSLPQTPTTQQHQSPQQQQFGFRRGGYSHGRGRGRGGRTHGSIKICTHCGRNNHTVDTCYFKHGFPPGYQSKGGTSANFTVNAVETTSPSSMVPESNNPNFGFTQEQCQELLSLLQQSKTIPTPSSHSANSVVSSPLAMNFNSNASSGKNSNTWILDTGATNHITYSMNQFISHHSIPPVSITLPTGFHATTSVSGVSRF</sequence>
<evidence type="ECO:0000259" key="3">
    <source>
        <dbReference type="Pfam" id="PF14244"/>
    </source>
</evidence>